<name>A0AA45C4M8_9BACT</name>
<reference evidence="9 10" key="1">
    <citation type="submission" date="2018-05" db="EMBL/GenBank/DDBJ databases">
        <title>Genomic Encyclopedia of Type Strains, Phase IV (KMG-IV): sequencing the most valuable type-strain genomes for metagenomic binning, comparative biology and taxonomic classification.</title>
        <authorList>
            <person name="Goeker M."/>
        </authorList>
    </citation>
    <scope>NUCLEOTIDE SEQUENCE [LARGE SCALE GENOMIC DNA]</scope>
    <source>
        <strain evidence="9 10">DSM 24906</strain>
    </source>
</reference>
<evidence type="ECO:0000313" key="9">
    <source>
        <dbReference type="EMBL" id="PWJ86893.1"/>
    </source>
</evidence>
<comment type="similarity">
    <text evidence="7">Belongs to the binding-protein-dependent transport system permease family.</text>
</comment>
<dbReference type="PANTHER" id="PTHR30465:SF43">
    <property type="entry name" value="OLIGOPEPTIDE ABC TRANSPORTER, PERMEASE PROTEIN"/>
    <property type="match status" value="1"/>
</dbReference>
<organism evidence="9 10">
    <name type="scientific">Oceanotoga teriensis</name>
    <dbReference type="NCBI Taxonomy" id="515440"/>
    <lineage>
        <taxon>Bacteria</taxon>
        <taxon>Thermotogati</taxon>
        <taxon>Thermotogota</taxon>
        <taxon>Thermotogae</taxon>
        <taxon>Petrotogales</taxon>
        <taxon>Petrotogaceae</taxon>
        <taxon>Oceanotoga</taxon>
    </lineage>
</organism>
<keyword evidence="10" id="KW-1185">Reference proteome</keyword>
<dbReference type="AlphaFoldDB" id="A0AA45C4M8"/>
<evidence type="ECO:0000256" key="7">
    <source>
        <dbReference type="RuleBase" id="RU363032"/>
    </source>
</evidence>
<feature type="transmembrane region" description="Helical" evidence="7">
    <location>
        <begin position="195"/>
        <end position="214"/>
    </location>
</feature>
<evidence type="ECO:0000256" key="5">
    <source>
        <dbReference type="ARBA" id="ARBA00022989"/>
    </source>
</evidence>
<evidence type="ECO:0000256" key="2">
    <source>
        <dbReference type="ARBA" id="ARBA00022448"/>
    </source>
</evidence>
<dbReference type="InterPro" id="IPR045621">
    <property type="entry name" value="BPD_transp_1_N"/>
</dbReference>
<keyword evidence="2 7" id="KW-0813">Transport</keyword>
<dbReference type="Gene3D" id="1.10.3720.10">
    <property type="entry name" value="MetI-like"/>
    <property type="match status" value="1"/>
</dbReference>
<dbReference type="PROSITE" id="PS50928">
    <property type="entry name" value="ABC_TM1"/>
    <property type="match status" value="1"/>
</dbReference>
<evidence type="ECO:0000256" key="3">
    <source>
        <dbReference type="ARBA" id="ARBA00022475"/>
    </source>
</evidence>
<feature type="transmembrane region" description="Helical" evidence="7">
    <location>
        <begin position="9"/>
        <end position="27"/>
    </location>
</feature>
<evidence type="ECO:0000256" key="1">
    <source>
        <dbReference type="ARBA" id="ARBA00004651"/>
    </source>
</evidence>
<dbReference type="Pfam" id="PF19300">
    <property type="entry name" value="BPD_transp_1_N"/>
    <property type="match status" value="1"/>
</dbReference>
<keyword evidence="6 7" id="KW-0472">Membrane</keyword>
<dbReference type="GO" id="GO:0005886">
    <property type="term" value="C:plasma membrane"/>
    <property type="evidence" value="ECO:0007669"/>
    <property type="project" value="UniProtKB-SubCell"/>
</dbReference>
<feature type="transmembrane region" description="Helical" evidence="7">
    <location>
        <begin position="137"/>
        <end position="163"/>
    </location>
</feature>
<comment type="subcellular location">
    <subcellularLocation>
        <location evidence="1 7">Cell membrane</location>
        <topology evidence="1 7">Multi-pass membrane protein</topology>
    </subcellularLocation>
</comment>
<dbReference type="PANTHER" id="PTHR30465">
    <property type="entry name" value="INNER MEMBRANE ABC TRANSPORTER"/>
    <property type="match status" value="1"/>
</dbReference>
<dbReference type="Proteomes" id="UP000245921">
    <property type="component" value="Unassembled WGS sequence"/>
</dbReference>
<dbReference type="GO" id="GO:0055085">
    <property type="term" value="P:transmembrane transport"/>
    <property type="evidence" value="ECO:0007669"/>
    <property type="project" value="InterPro"/>
</dbReference>
<protein>
    <submittedName>
        <fullName evidence="9">Peptide/nickel transport system permease protein</fullName>
    </submittedName>
</protein>
<keyword evidence="3" id="KW-1003">Cell membrane</keyword>
<sequence length="334" mass="37080">MFTYILRRVLQMIPILIVISIISFIVIELPPGDFLTSKVAQLSKEGGSISQAELEGLRETYGLDKPVVERYFNWITKIVFKGDFGRSFKWNKPVTEVIGERMLLTVIISITTLIFVWVVAIPIGVISATRQYSAFDYIFTFLGFIGLSVPNFLLALILMYFSYTKFGVSITGLFSPEYADAAWSFGKFVDMMKHMWVPVIVIGTGGTAGIIRTLRGCLLDELKKQYVVTARAKGLKEKKILFKYPVRVALNPLISTIGWVLPGIISGDAIVANVLNLPTGGMVLLEALQFQDMYLAASFVLLSSILTVIGTLISDILLALADPRIRYGRRGSNV</sequence>
<feature type="transmembrane region" description="Helical" evidence="7">
    <location>
        <begin position="102"/>
        <end position="125"/>
    </location>
</feature>
<dbReference type="EMBL" id="QGGI01000028">
    <property type="protein sequence ID" value="PWJ86893.1"/>
    <property type="molecule type" value="Genomic_DNA"/>
</dbReference>
<keyword evidence="5 7" id="KW-1133">Transmembrane helix</keyword>
<gene>
    <name evidence="9" type="ORF">C7380_1287</name>
</gene>
<comment type="caution">
    <text evidence="9">The sequence shown here is derived from an EMBL/GenBank/DDBJ whole genome shotgun (WGS) entry which is preliminary data.</text>
</comment>
<accession>A0AA45C4M8</accession>
<feature type="transmembrane region" description="Helical" evidence="7">
    <location>
        <begin position="295"/>
        <end position="320"/>
    </location>
</feature>
<feature type="transmembrane region" description="Helical" evidence="7">
    <location>
        <begin position="248"/>
        <end position="275"/>
    </location>
</feature>
<evidence type="ECO:0000259" key="8">
    <source>
        <dbReference type="PROSITE" id="PS50928"/>
    </source>
</evidence>
<dbReference type="InterPro" id="IPR035906">
    <property type="entry name" value="MetI-like_sf"/>
</dbReference>
<evidence type="ECO:0000313" key="10">
    <source>
        <dbReference type="Proteomes" id="UP000245921"/>
    </source>
</evidence>
<dbReference type="InterPro" id="IPR000515">
    <property type="entry name" value="MetI-like"/>
</dbReference>
<evidence type="ECO:0000256" key="6">
    <source>
        <dbReference type="ARBA" id="ARBA00023136"/>
    </source>
</evidence>
<evidence type="ECO:0000256" key="4">
    <source>
        <dbReference type="ARBA" id="ARBA00022692"/>
    </source>
</evidence>
<dbReference type="SUPFAM" id="SSF161098">
    <property type="entry name" value="MetI-like"/>
    <property type="match status" value="1"/>
</dbReference>
<proteinExistence type="inferred from homology"/>
<dbReference type="Pfam" id="PF00528">
    <property type="entry name" value="BPD_transp_1"/>
    <property type="match status" value="1"/>
</dbReference>
<feature type="domain" description="ABC transmembrane type-1" evidence="8">
    <location>
        <begin position="102"/>
        <end position="318"/>
    </location>
</feature>
<keyword evidence="4 7" id="KW-0812">Transmembrane</keyword>
<dbReference type="RefSeq" id="WP_109606494.1">
    <property type="nucleotide sequence ID" value="NZ_JAMHJO010000005.1"/>
</dbReference>